<dbReference type="RefSeq" id="WP_230496498.1">
    <property type="nucleotide sequence ID" value="NZ_CAKJTG010000009.1"/>
</dbReference>
<accession>A0A9C7G9W1</accession>
<dbReference type="EMBL" id="CAKJTG010000009">
    <property type="protein sequence ID" value="CAG9608258.1"/>
    <property type="molecule type" value="Genomic_DNA"/>
</dbReference>
<proteinExistence type="predicted"/>
<dbReference type="PRINTS" id="PR00111">
    <property type="entry name" value="ABHYDROLASE"/>
</dbReference>
<sequence length="263" mass="29124">MKKIKVGPNDIAFKEMGEGEAIVFLHGFCGSVTYWDKVAPVLSSDYHVILIDLRGHGNSKASDAPFTIDDMAKDIKEVLESLQIGQFYLFGHSLGGYITLSFVEHYPEKLKGYGLIHSTAFPDSEEAKEGRINSAKSIEKNGIQPFIDGLIPKLFSDDSLLNLKEEVESTRKVGYSTDSKAAQQTLLAMKARPDRTTVLENKSIPVLLVAGDQDKIISVDKAFSVEENHVVTKIIAESGHMSMLEKPDSLIKAIREFLHIEKN</sequence>
<evidence type="ECO:0000313" key="2">
    <source>
        <dbReference type="EMBL" id="CAG9608258.1"/>
    </source>
</evidence>
<dbReference type="GO" id="GO:0047570">
    <property type="term" value="F:3-oxoadipate enol-lactonase activity"/>
    <property type="evidence" value="ECO:0007669"/>
    <property type="project" value="UniProtKB-EC"/>
</dbReference>
<dbReference type="GO" id="GO:0016020">
    <property type="term" value="C:membrane"/>
    <property type="evidence" value="ECO:0007669"/>
    <property type="project" value="TreeGrafter"/>
</dbReference>
<dbReference type="Pfam" id="PF00561">
    <property type="entry name" value="Abhydrolase_1"/>
    <property type="match status" value="1"/>
</dbReference>
<gene>
    <name evidence="2" type="primary">catD_2</name>
    <name evidence="2" type="ORF">NEOCIP111885_01950</name>
</gene>
<dbReference type="InterPro" id="IPR029058">
    <property type="entry name" value="AB_hydrolase_fold"/>
</dbReference>
<dbReference type="InterPro" id="IPR050266">
    <property type="entry name" value="AB_hydrolase_sf"/>
</dbReference>
<dbReference type="InterPro" id="IPR000639">
    <property type="entry name" value="Epox_hydrolase-like"/>
</dbReference>
<dbReference type="Gene3D" id="3.40.50.1820">
    <property type="entry name" value="alpha/beta hydrolase"/>
    <property type="match status" value="1"/>
</dbReference>
<keyword evidence="3" id="KW-1185">Reference proteome</keyword>
<dbReference type="PANTHER" id="PTHR43798:SF33">
    <property type="entry name" value="HYDROLASE, PUTATIVE (AFU_ORTHOLOGUE AFUA_2G14860)-RELATED"/>
    <property type="match status" value="1"/>
</dbReference>
<dbReference type="AlphaFoldDB" id="A0A9C7G9W1"/>
<dbReference type="PANTHER" id="PTHR43798">
    <property type="entry name" value="MONOACYLGLYCEROL LIPASE"/>
    <property type="match status" value="1"/>
</dbReference>
<dbReference type="SUPFAM" id="SSF53474">
    <property type="entry name" value="alpha/beta-Hydrolases"/>
    <property type="match status" value="1"/>
</dbReference>
<comment type="caution">
    <text evidence="2">The sequence shown here is derived from an EMBL/GenBank/DDBJ whole genome shotgun (WGS) entry which is preliminary data.</text>
</comment>
<dbReference type="InterPro" id="IPR000073">
    <property type="entry name" value="AB_hydrolase_1"/>
</dbReference>
<protein>
    <submittedName>
        <fullName evidence="2">3-oxoadipate enol-lactonase 2</fullName>
        <ecNumber evidence="2">3.1.1.24</ecNumber>
    </submittedName>
</protein>
<dbReference type="PRINTS" id="PR00412">
    <property type="entry name" value="EPOXHYDRLASE"/>
</dbReference>
<evidence type="ECO:0000313" key="3">
    <source>
        <dbReference type="Proteomes" id="UP000789845"/>
    </source>
</evidence>
<organism evidence="2 3">
    <name type="scientific">Pseudoneobacillus rhizosphaerae</name>
    <dbReference type="NCBI Taxonomy" id="2880968"/>
    <lineage>
        <taxon>Bacteria</taxon>
        <taxon>Bacillati</taxon>
        <taxon>Bacillota</taxon>
        <taxon>Bacilli</taxon>
        <taxon>Bacillales</taxon>
        <taxon>Bacillaceae</taxon>
        <taxon>Pseudoneobacillus</taxon>
    </lineage>
</organism>
<reference evidence="2" key="1">
    <citation type="submission" date="2021-10" db="EMBL/GenBank/DDBJ databases">
        <authorList>
            <person name="Criscuolo A."/>
        </authorList>
    </citation>
    <scope>NUCLEOTIDE SEQUENCE</scope>
    <source>
        <strain evidence="2">CIP111885</strain>
    </source>
</reference>
<keyword evidence="2" id="KW-0378">Hydrolase</keyword>
<feature type="domain" description="AB hydrolase-1" evidence="1">
    <location>
        <begin position="21"/>
        <end position="247"/>
    </location>
</feature>
<evidence type="ECO:0000259" key="1">
    <source>
        <dbReference type="Pfam" id="PF00561"/>
    </source>
</evidence>
<dbReference type="EC" id="3.1.1.24" evidence="2"/>
<name>A0A9C7G9W1_9BACI</name>
<dbReference type="Proteomes" id="UP000789845">
    <property type="component" value="Unassembled WGS sequence"/>
</dbReference>